<name>A0ABR0A984_9CRUS</name>
<evidence type="ECO:0000313" key="3">
    <source>
        <dbReference type="Proteomes" id="UP001234178"/>
    </source>
</evidence>
<reference evidence="2 3" key="1">
    <citation type="journal article" date="2023" name="Nucleic Acids Res.">
        <title>The hologenome of Daphnia magna reveals possible DNA methylation and microbiome-mediated evolution of the host genome.</title>
        <authorList>
            <person name="Chaturvedi A."/>
            <person name="Li X."/>
            <person name="Dhandapani V."/>
            <person name="Marshall H."/>
            <person name="Kissane S."/>
            <person name="Cuenca-Cambronero M."/>
            <person name="Asole G."/>
            <person name="Calvet F."/>
            <person name="Ruiz-Romero M."/>
            <person name="Marangio P."/>
            <person name="Guigo R."/>
            <person name="Rago D."/>
            <person name="Mirbahai L."/>
            <person name="Eastwood N."/>
            <person name="Colbourne J.K."/>
            <person name="Zhou J."/>
            <person name="Mallon E."/>
            <person name="Orsini L."/>
        </authorList>
    </citation>
    <scope>NUCLEOTIDE SEQUENCE [LARGE SCALE GENOMIC DNA]</scope>
    <source>
        <strain evidence="2">LRV0_1</strain>
    </source>
</reference>
<accession>A0ABR0A984</accession>
<feature type="region of interest" description="Disordered" evidence="1">
    <location>
        <begin position="25"/>
        <end position="44"/>
    </location>
</feature>
<dbReference type="EMBL" id="JAOYFB010000036">
    <property type="protein sequence ID" value="KAK4021706.1"/>
    <property type="molecule type" value="Genomic_DNA"/>
</dbReference>
<proteinExistence type="predicted"/>
<feature type="region of interest" description="Disordered" evidence="1">
    <location>
        <begin position="68"/>
        <end position="89"/>
    </location>
</feature>
<dbReference type="Proteomes" id="UP001234178">
    <property type="component" value="Unassembled WGS sequence"/>
</dbReference>
<evidence type="ECO:0000313" key="2">
    <source>
        <dbReference type="EMBL" id="KAK4021706.1"/>
    </source>
</evidence>
<gene>
    <name evidence="2" type="ORF">OUZ56_003615</name>
</gene>
<sequence>MDLSISTVVPVYIFTVERAVCYEDDPCSNPGKISPTPQGRKGKIGVRCEGISPPDAWESYVRDTSIQSRTERALSLSEKGARSRFSLSDEREPLNLKKRELELERRSAGRLARTRTPSISQQ</sequence>
<organism evidence="2 3">
    <name type="scientific">Daphnia magna</name>
    <dbReference type="NCBI Taxonomy" id="35525"/>
    <lineage>
        <taxon>Eukaryota</taxon>
        <taxon>Metazoa</taxon>
        <taxon>Ecdysozoa</taxon>
        <taxon>Arthropoda</taxon>
        <taxon>Crustacea</taxon>
        <taxon>Branchiopoda</taxon>
        <taxon>Diplostraca</taxon>
        <taxon>Cladocera</taxon>
        <taxon>Anomopoda</taxon>
        <taxon>Daphniidae</taxon>
        <taxon>Daphnia</taxon>
    </lineage>
</organism>
<comment type="caution">
    <text evidence="2">The sequence shown here is derived from an EMBL/GenBank/DDBJ whole genome shotgun (WGS) entry which is preliminary data.</text>
</comment>
<keyword evidence="3" id="KW-1185">Reference proteome</keyword>
<protein>
    <submittedName>
        <fullName evidence="2">Uncharacterized protein</fullName>
    </submittedName>
</protein>
<evidence type="ECO:0000256" key="1">
    <source>
        <dbReference type="SAM" id="MobiDB-lite"/>
    </source>
</evidence>